<keyword evidence="7" id="KW-0548">Nucleotidyltransferase</keyword>
<evidence type="ECO:0000256" key="4">
    <source>
        <dbReference type="ARBA" id="ARBA00022490"/>
    </source>
</evidence>
<dbReference type="SUPFAM" id="SSF55821">
    <property type="entry name" value="YrdC/RibB"/>
    <property type="match status" value="1"/>
</dbReference>
<dbReference type="GO" id="GO:0008033">
    <property type="term" value="P:tRNA processing"/>
    <property type="evidence" value="ECO:0007669"/>
    <property type="project" value="UniProtKB-KW"/>
</dbReference>
<evidence type="ECO:0000256" key="11">
    <source>
        <dbReference type="ARBA" id="ARBA00048366"/>
    </source>
</evidence>
<evidence type="ECO:0000313" key="13">
    <source>
        <dbReference type="EMBL" id="GLI53564.1"/>
    </source>
</evidence>
<dbReference type="Pfam" id="PF01300">
    <property type="entry name" value="Sua5_yciO_yrdC"/>
    <property type="match status" value="1"/>
</dbReference>
<dbReference type="GO" id="GO:0000049">
    <property type="term" value="F:tRNA binding"/>
    <property type="evidence" value="ECO:0007669"/>
    <property type="project" value="TreeGrafter"/>
</dbReference>
<dbReference type="NCBIfam" id="TIGR00057">
    <property type="entry name" value="L-threonylcarbamoyladenylate synthase"/>
    <property type="match status" value="1"/>
</dbReference>
<evidence type="ECO:0000256" key="10">
    <source>
        <dbReference type="ARBA" id="ARBA00029774"/>
    </source>
</evidence>
<comment type="catalytic activity">
    <reaction evidence="11">
        <text>L-threonine + hydrogencarbonate + ATP = L-threonylcarbamoyladenylate + diphosphate + H2O</text>
        <dbReference type="Rhea" id="RHEA:36407"/>
        <dbReference type="ChEBI" id="CHEBI:15377"/>
        <dbReference type="ChEBI" id="CHEBI:17544"/>
        <dbReference type="ChEBI" id="CHEBI:30616"/>
        <dbReference type="ChEBI" id="CHEBI:33019"/>
        <dbReference type="ChEBI" id="CHEBI:57926"/>
        <dbReference type="ChEBI" id="CHEBI:73682"/>
        <dbReference type="EC" id="2.7.7.87"/>
    </reaction>
</comment>
<evidence type="ECO:0000259" key="12">
    <source>
        <dbReference type="PROSITE" id="PS51163"/>
    </source>
</evidence>
<dbReference type="GO" id="GO:0005524">
    <property type="term" value="F:ATP binding"/>
    <property type="evidence" value="ECO:0007669"/>
    <property type="project" value="UniProtKB-KW"/>
</dbReference>
<dbReference type="GO" id="GO:0005737">
    <property type="term" value="C:cytoplasm"/>
    <property type="evidence" value="ECO:0007669"/>
    <property type="project" value="UniProtKB-SubCell"/>
</dbReference>
<dbReference type="InterPro" id="IPR006070">
    <property type="entry name" value="Sua5-like_dom"/>
</dbReference>
<gene>
    <name evidence="13" type="ORF">TISLANDTSLP1_12570</name>
</gene>
<keyword evidence="14" id="KW-1185">Reference proteome</keyword>
<accession>A0A9W6GGM8</accession>
<dbReference type="GO" id="GO:0003725">
    <property type="term" value="F:double-stranded RNA binding"/>
    <property type="evidence" value="ECO:0007669"/>
    <property type="project" value="InterPro"/>
</dbReference>
<proteinExistence type="inferred from homology"/>
<keyword evidence="5" id="KW-0808">Transferase</keyword>
<organism evidence="13 14">
    <name type="scientific">Thermodesulfovibrio yellowstonii</name>
    <dbReference type="NCBI Taxonomy" id="28262"/>
    <lineage>
        <taxon>Bacteria</taxon>
        <taxon>Pseudomonadati</taxon>
        <taxon>Nitrospirota</taxon>
        <taxon>Thermodesulfovibrionia</taxon>
        <taxon>Thermodesulfovibrionales</taxon>
        <taxon>Thermodesulfovibrionaceae</taxon>
        <taxon>Thermodesulfovibrio</taxon>
    </lineage>
</organism>
<evidence type="ECO:0000313" key="14">
    <source>
        <dbReference type="Proteomes" id="UP001144297"/>
    </source>
</evidence>
<evidence type="ECO:0000256" key="9">
    <source>
        <dbReference type="ARBA" id="ARBA00022840"/>
    </source>
</evidence>
<feature type="domain" description="YrdC-like" evidence="12">
    <location>
        <begin position="8"/>
        <end position="192"/>
    </location>
</feature>
<dbReference type="PANTHER" id="PTHR17490">
    <property type="entry name" value="SUA5"/>
    <property type="match status" value="1"/>
</dbReference>
<dbReference type="EMBL" id="BSDX01000001">
    <property type="protein sequence ID" value="GLI53564.1"/>
    <property type="molecule type" value="Genomic_DNA"/>
</dbReference>
<dbReference type="EC" id="2.7.7.87" evidence="3"/>
<protein>
    <recommendedName>
        <fullName evidence="10">L-threonylcarbamoyladenylate synthase</fullName>
        <ecNumber evidence="3">2.7.7.87</ecNumber>
    </recommendedName>
    <alternativeName>
        <fullName evidence="10">L-threonylcarbamoyladenylate synthase</fullName>
    </alternativeName>
</protein>
<sequence length="199" mass="22403">MKIVKAEEIDIIEVLKILENDGIIIYPTETLYGIGVKYNSKKLLRKLFEIKKRPEEKSFPLIVNLQHLDLITEFIPSIAKKFIEKYWPGPLTLLLPAKKNLPKRITKDNKIAVRMPGESFALKLIQLSQFPITATSANISGYPAADCVETVMKYFKDSFIDLLIDGGKLPGIPSTIVDATVDPPQLIRKGAIEVDLSFY</sequence>
<name>A0A9W6GGM8_9BACT</name>
<dbReference type="GO" id="GO:0061710">
    <property type="term" value="F:L-threonylcarbamoyladenylate synthase"/>
    <property type="evidence" value="ECO:0007669"/>
    <property type="project" value="UniProtKB-EC"/>
</dbReference>
<dbReference type="Proteomes" id="UP001144297">
    <property type="component" value="Unassembled WGS sequence"/>
</dbReference>
<dbReference type="InterPro" id="IPR017945">
    <property type="entry name" value="DHBP_synth_RibB-like_a/b_dom"/>
</dbReference>
<keyword evidence="8" id="KW-0547">Nucleotide-binding</keyword>
<comment type="similarity">
    <text evidence="2">Belongs to the SUA5 family.</text>
</comment>
<keyword evidence="6" id="KW-0819">tRNA processing</keyword>
<dbReference type="PROSITE" id="PS51163">
    <property type="entry name" value="YRDC"/>
    <property type="match status" value="1"/>
</dbReference>
<dbReference type="InterPro" id="IPR050156">
    <property type="entry name" value="TC-AMP_synthase_SUA5"/>
</dbReference>
<dbReference type="Gene3D" id="3.90.870.10">
    <property type="entry name" value="DHBP synthase"/>
    <property type="match status" value="1"/>
</dbReference>
<evidence type="ECO:0000256" key="2">
    <source>
        <dbReference type="ARBA" id="ARBA00007663"/>
    </source>
</evidence>
<reference evidence="13" key="1">
    <citation type="submission" date="2022-12" db="EMBL/GenBank/DDBJ databases">
        <title>Reference genome sequencing for broad-spectrum identification of bacterial and archaeal isolates by mass spectrometry.</title>
        <authorList>
            <person name="Sekiguchi Y."/>
            <person name="Tourlousse D.M."/>
        </authorList>
    </citation>
    <scope>NUCLEOTIDE SEQUENCE</scope>
    <source>
        <strain evidence="13">TSL-P1</strain>
    </source>
</reference>
<comment type="caution">
    <text evidence="13">The sequence shown here is derived from an EMBL/GenBank/DDBJ whole genome shotgun (WGS) entry which is preliminary data.</text>
</comment>
<dbReference type="PANTHER" id="PTHR17490:SF16">
    <property type="entry name" value="THREONYLCARBAMOYL-AMP SYNTHASE"/>
    <property type="match status" value="1"/>
</dbReference>
<evidence type="ECO:0000256" key="7">
    <source>
        <dbReference type="ARBA" id="ARBA00022695"/>
    </source>
</evidence>
<evidence type="ECO:0000256" key="5">
    <source>
        <dbReference type="ARBA" id="ARBA00022679"/>
    </source>
</evidence>
<dbReference type="AlphaFoldDB" id="A0A9W6GGM8"/>
<evidence type="ECO:0000256" key="8">
    <source>
        <dbReference type="ARBA" id="ARBA00022741"/>
    </source>
</evidence>
<keyword evidence="4" id="KW-0963">Cytoplasm</keyword>
<evidence type="ECO:0000256" key="6">
    <source>
        <dbReference type="ARBA" id="ARBA00022694"/>
    </source>
</evidence>
<keyword evidence="9" id="KW-0067">ATP-binding</keyword>
<evidence type="ECO:0000256" key="1">
    <source>
        <dbReference type="ARBA" id="ARBA00004496"/>
    </source>
</evidence>
<dbReference type="GO" id="GO:0006450">
    <property type="term" value="P:regulation of translational fidelity"/>
    <property type="evidence" value="ECO:0007669"/>
    <property type="project" value="TreeGrafter"/>
</dbReference>
<comment type="subcellular location">
    <subcellularLocation>
        <location evidence="1">Cytoplasm</location>
    </subcellularLocation>
</comment>
<evidence type="ECO:0000256" key="3">
    <source>
        <dbReference type="ARBA" id="ARBA00012584"/>
    </source>
</evidence>